<keyword evidence="3" id="KW-1185">Reference proteome</keyword>
<evidence type="ECO:0000313" key="2">
    <source>
        <dbReference type="EMBL" id="OCK80008.1"/>
    </source>
</evidence>
<organism evidence="2 3">
    <name type="scientific">Lepidopterella palustris CBS 459.81</name>
    <dbReference type="NCBI Taxonomy" id="1314670"/>
    <lineage>
        <taxon>Eukaryota</taxon>
        <taxon>Fungi</taxon>
        <taxon>Dikarya</taxon>
        <taxon>Ascomycota</taxon>
        <taxon>Pezizomycotina</taxon>
        <taxon>Dothideomycetes</taxon>
        <taxon>Pleosporomycetidae</taxon>
        <taxon>Mytilinidiales</taxon>
        <taxon>Argynnaceae</taxon>
        <taxon>Lepidopterella</taxon>
    </lineage>
</organism>
<name>A0A8E2EAI1_9PEZI</name>
<feature type="region of interest" description="Disordered" evidence="1">
    <location>
        <begin position="137"/>
        <end position="173"/>
    </location>
</feature>
<evidence type="ECO:0000313" key="3">
    <source>
        <dbReference type="Proteomes" id="UP000250266"/>
    </source>
</evidence>
<sequence length="399" mass="43713">MALKSWLQTKDPTTLWSTLEDEDDFIFDEDAFKSLDALVAVTFSSAADIISSSCTTSLVADSSLFNLAESLHTLPGALMTTPQEPATITDTLREHAPSEILTSIFLTAPLELTPLTPSLSGLDSSISAYEALYTFDSDSDSDDSDDSKSDDSNSETEYEDCLPHSSSPPTVVPRRKFHPRLLTILYDEGIDPFAPSPTSLDPVLTTESAFWCSRADSAMGGCETNFADETEAKSPNWGNLVDLNDGGIPLTLEELNGDMGWTPYPSPPPSPYLDPISPISPPLPPPAETGHLPKPARKMAKHSLFLFQARQQLAHNHNKLPTNVMLMQPANNWLGKFTCEGEEPSTTETQLQLKARKLRERKSPLRWVESAENDGAPVEGTEKKKVYCVPGPVFTCWFS</sequence>
<proteinExistence type="predicted"/>
<gene>
    <name evidence="2" type="ORF">K432DRAFT_443470</name>
</gene>
<reference evidence="2 3" key="1">
    <citation type="journal article" date="2016" name="Nat. Commun.">
        <title>Ectomycorrhizal ecology is imprinted in the genome of the dominant symbiotic fungus Cenococcum geophilum.</title>
        <authorList>
            <consortium name="DOE Joint Genome Institute"/>
            <person name="Peter M."/>
            <person name="Kohler A."/>
            <person name="Ohm R.A."/>
            <person name="Kuo A."/>
            <person name="Krutzmann J."/>
            <person name="Morin E."/>
            <person name="Arend M."/>
            <person name="Barry K.W."/>
            <person name="Binder M."/>
            <person name="Choi C."/>
            <person name="Clum A."/>
            <person name="Copeland A."/>
            <person name="Grisel N."/>
            <person name="Haridas S."/>
            <person name="Kipfer T."/>
            <person name="LaButti K."/>
            <person name="Lindquist E."/>
            <person name="Lipzen A."/>
            <person name="Maire R."/>
            <person name="Meier B."/>
            <person name="Mihaltcheva S."/>
            <person name="Molinier V."/>
            <person name="Murat C."/>
            <person name="Poggeler S."/>
            <person name="Quandt C.A."/>
            <person name="Sperisen C."/>
            <person name="Tritt A."/>
            <person name="Tisserant E."/>
            <person name="Crous P.W."/>
            <person name="Henrissat B."/>
            <person name="Nehls U."/>
            <person name="Egli S."/>
            <person name="Spatafora J.W."/>
            <person name="Grigoriev I.V."/>
            <person name="Martin F.M."/>
        </authorList>
    </citation>
    <scope>NUCLEOTIDE SEQUENCE [LARGE SCALE GENOMIC DNA]</scope>
    <source>
        <strain evidence="2 3">CBS 459.81</strain>
    </source>
</reference>
<dbReference type="Proteomes" id="UP000250266">
    <property type="component" value="Unassembled WGS sequence"/>
</dbReference>
<protein>
    <submittedName>
        <fullName evidence="2">Uncharacterized protein</fullName>
    </submittedName>
</protein>
<dbReference type="AlphaFoldDB" id="A0A8E2EAI1"/>
<dbReference type="EMBL" id="KV744978">
    <property type="protein sequence ID" value="OCK80008.1"/>
    <property type="molecule type" value="Genomic_DNA"/>
</dbReference>
<accession>A0A8E2EAI1</accession>
<evidence type="ECO:0000256" key="1">
    <source>
        <dbReference type="SAM" id="MobiDB-lite"/>
    </source>
</evidence>